<evidence type="ECO:0000256" key="4">
    <source>
        <dbReference type="ARBA" id="ARBA00022490"/>
    </source>
</evidence>
<comment type="similarity">
    <text evidence="3 9">Belongs to the EPSP synthase family.</text>
</comment>
<evidence type="ECO:0000313" key="12">
    <source>
        <dbReference type="Proteomes" id="UP000074108"/>
    </source>
</evidence>
<accession>A0A147K8T4</accession>
<dbReference type="SUPFAM" id="SSF55205">
    <property type="entry name" value="EPT/RTPC-like"/>
    <property type="match status" value="1"/>
</dbReference>
<evidence type="ECO:0000259" key="10">
    <source>
        <dbReference type="Pfam" id="PF00275"/>
    </source>
</evidence>
<dbReference type="EMBL" id="LDYG01000028">
    <property type="protein sequence ID" value="KUP06568.1"/>
    <property type="molecule type" value="Genomic_DNA"/>
</dbReference>
<dbReference type="NCBIfam" id="TIGR01356">
    <property type="entry name" value="aroA"/>
    <property type="match status" value="1"/>
</dbReference>
<evidence type="ECO:0000313" key="11">
    <source>
        <dbReference type="EMBL" id="KUP06568.1"/>
    </source>
</evidence>
<feature type="domain" description="Enolpyruvate transferase" evidence="10">
    <location>
        <begin position="10"/>
        <end position="423"/>
    </location>
</feature>
<comment type="subunit">
    <text evidence="9">Monomer.</text>
</comment>
<feature type="binding site" evidence="9">
    <location>
        <position position="23"/>
    </location>
    <ligand>
        <name>phosphoenolpyruvate</name>
        <dbReference type="ChEBI" id="CHEBI:58702"/>
    </ligand>
</feature>
<dbReference type="InterPro" id="IPR001986">
    <property type="entry name" value="Enolpyruvate_Tfrase_dom"/>
</dbReference>
<feature type="binding site" evidence="9">
    <location>
        <position position="346"/>
    </location>
    <ligand>
        <name>phosphoenolpyruvate</name>
        <dbReference type="ChEBI" id="CHEBI:58702"/>
    </ligand>
</feature>
<feature type="binding site" evidence="9">
    <location>
        <position position="342"/>
    </location>
    <ligand>
        <name>3-phosphoshikimate</name>
        <dbReference type="ChEBI" id="CHEBI:145989"/>
    </ligand>
</feature>
<feature type="binding site" evidence="9">
    <location>
        <position position="23"/>
    </location>
    <ligand>
        <name>3-phosphoshikimate</name>
        <dbReference type="ChEBI" id="CHEBI:145989"/>
    </ligand>
</feature>
<protein>
    <recommendedName>
        <fullName evidence="9">3-phosphoshikimate 1-carboxyvinyltransferase</fullName>
        <ecNumber evidence="9">2.5.1.19</ecNumber>
    </recommendedName>
    <alternativeName>
        <fullName evidence="9">5-enolpyruvylshikimate-3-phosphate synthase</fullName>
        <shortName evidence="9">EPSP synthase</shortName>
        <shortName evidence="9">EPSPS</shortName>
    </alternativeName>
</protein>
<dbReference type="InterPro" id="IPR006264">
    <property type="entry name" value="EPSP_synthase"/>
</dbReference>
<evidence type="ECO:0000256" key="3">
    <source>
        <dbReference type="ARBA" id="ARBA00009948"/>
    </source>
</evidence>
<dbReference type="PROSITE" id="PS00885">
    <property type="entry name" value="EPSP_SYNTHASE_2"/>
    <property type="match status" value="1"/>
</dbReference>
<feature type="binding site" evidence="9">
    <location>
        <position position="315"/>
    </location>
    <ligand>
        <name>3-phosphoshikimate</name>
        <dbReference type="ChEBI" id="CHEBI:145989"/>
    </ligand>
</feature>
<dbReference type="EC" id="2.5.1.19" evidence="9"/>
<dbReference type="PANTHER" id="PTHR21090:SF5">
    <property type="entry name" value="PENTAFUNCTIONAL AROM POLYPEPTIDE"/>
    <property type="match status" value="1"/>
</dbReference>
<evidence type="ECO:0000256" key="8">
    <source>
        <dbReference type="ARBA" id="ARBA00044633"/>
    </source>
</evidence>
<feature type="binding site" evidence="9">
    <location>
        <position position="168"/>
    </location>
    <ligand>
        <name>3-phosphoshikimate</name>
        <dbReference type="ChEBI" id="CHEBI:145989"/>
    </ligand>
</feature>
<dbReference type="Gene3D" id="3.65.10.10">
    <property type="entry name" value="Enolpyruvate transferase domain"/>
    <property type="match status" value="2"/>
</dbReference>
<dbReference type="OrthoDB" id="9809920at2"/>
<comment type="caution">
    <text evidence="9">Lacks conserved residue(s) required for the propagation of feature annotation.</text>
</comment>
<dbReference type="RefSeq" id="WP_059351093.1">
    <property type="nucleotide sequence ID" value="NZ_LDYG01000028.1"/>
</dbReference>
<comment type="function">
    <text evidence="1 9">Catalyzes the transfer of the enolpyruvyl moiety of phosphoenolpyruvate (PEP) to the 5-hydroxyl of shikimate-3-phosphate (S3P) to produce enolpyruvyl shikimate-3-phosphate and inorganic phosphate.</text>
</comment>
<evidence type="ECO:0000256" key="7">
    <source>
        <dbReference type="ARBA" id="ARBA00023141"/>
    </source>
</evidence>
<dbReference type="GO" id="GO:0003866">
    <property type="term" value="F:3-phosphoshikimate 1-carboxyvinyltransferase activity"/>
    <property type="evidence" value="ECO:0007669"/>
    <property type="project" value="UniProtKB-UniRule"/>
</dbReference>
<dbReference type="AlphaFoldDB" id="A0A147K8T4"/>
<dbReference type="CDD" id="cd01556">
    <property type="entry name" value="EPSP_synthase"/>
    <property type="match status" value="1"/>
</dbReference>
<evidence type="ECO:0000256" key="5">
    <source>
        <dbReference type="ARBA" id="ARBA00022605"/>
    </source>
</evidence>
<feature type="binding site" evidence="9">
    <location>
        <position position="388"/>
    </location>
    <ligand>
        <name>phosphoenolpyruvate</name>
        <dbReference type="ChEBI" id="CHEBI:58702"/>
    </ligand>
</feature>
<comment type="caution">
    <text evidence="11">The sequence shown here is derived from an EMBL/GenBank/DDBJ whole genome shotgun (WGS) entry which is preliminary data.</text>
</comment>
<comment type="catalytic activity">
    <reaction evidence="8">
        <text>3-phosphoshikimate + phosphoenolpyruvate = 5-O-(1-carboxyvinyl)-3-phosphoshikimate + phosphate</text>
        <dbReference type="Rhea" id="RHEA:21256"/>
        <dbReference type="ChEBI" id="CHEBI:43474"/>
        <dbReference type="ChEBI" id="CHEBI:57701"/>
        <dbReference type="ChEBI" id="CHEBI:58702"/>
        <dbReference type="ChEBI" id="CHEBI:145989"/>
        <dbReference type="EC" id="2.5.1.19"/>
    </reaction>
    <physiologicalReaction direction="left-to-right" evidence="8">
        <dbReference type="Rhea" id="RHEA:21257"/>
    </physiologicalReaction>
</comment>
<gene>
    <name evidence="9" type="primary">aroA</name>
    <name evidence="11" type="ORF">Q75_08590</name>
</gene>
<feature type="binding site" evidence="9">
    <location>
        <position position="170"/>
    </location>
    <ligand>
        <name>phosphoenolpyruvate</name>
        <dbReference type="ChEBI" id="CHEBI:58702"/>
    </ligand>
</feature>
<keyword evidence="7 9" id="KW-0057">Aromatic amino acid biosynthesis</keyword>
<proteinExistence type="inferred from homology"/>
<evidence type="ECO:0000256" key="9">
    <source>
        <dbReference type="HAMAP-Rule" id="MF_00210"/>
    </source>
</evidence>
<dbReference type="GO" id="GO:0008652">
    <property type="term" value="P:amino acid biosynthetic process"/>
    <property type="evidence" value="ECO:0007669"/>
    <property type="project" value="UniProtKB-KW"/>
</dbReference>
<comment type="pathway">
    <text evidence="2 9">Metabolic intermediate biosynthesis; chorismate biosynthesis; chorismate from D-erythrose 4-phosphate and phosphoenolpyruvate: step 6/7.</text>
</comment>
<dbReference type="HAMAP" id="MF_00210">
    <property type="entry name" value="EPSP_synth"/>
    <property type="match status" value="1"/>
</dbReference>
<dbReference type="Proteomes" id="UP000074108">
    <property type="component" value="Unassembled WGS sequence"/>
</dbReference>
<evidence type="ECO:0000256" key="6">
    <source>
        <dbReference type="ARBA" id="ARBA00022679"/>
    </source>
</evidence>
<keyword evidence="5 9" id="KW-0028">Amino-acid biosynthesis</keyword>
<evidence type="ECO:0000256" key="1">
    <source>
        <dbReference type="ARBA" id="ARBA00002174"/>
    </source>
</evidence>
<dbReference type="PIRSF" id="PIRSF000505">
    <property type="entry name" value="EPSPS"/>
    <property type="match status" value="1"/>
</dbReference>
<keyword evidence="6 9" id="KW-0808">Transferase</keyword>
<feature type="active site" description="Proton acceptor" evidence="9">
    <location>
        <position position="315"/>
    </location>
</feature>
<dbReference type="UniPathway" id="UPA00053">
    <property type="reaction ID" value="UER00089"/>
</dbReference>
<dbReference type="FunFam" id="3.65.10.10:FF:000006">
    <property type="entry name" value="3-phosphoshikimate 1-carboxyvinyltransferase"/>
    <property type="match status" value="1"/>
</dbReference>
<dbReference type="GO" id="GO:0005737">
    <property type="term" value="C:cytoplasm"/>
    <property type="evidence" value="ECO:0007669"/>
    <property type="project" value="UniProtKB-SubCell"/>
</dbReference>
<reference evidence="11 12" key="1">
    <citation type="journal article" date="2016" name="Front. Microbiol.">
        <title>Microevolution Analysis of Bacillus coahuilensis Unveils Differences in Phosphorus Acquisition Strategies and Their Regulation.</title>
        <authorList>
            <person name="Gomez-Lunar Z."/>
            <person name="Hernandez-Gonzalez I."/>
            <person name="Rodriguez-Torres M.D."/>
            <person name="Souza V."/>
            <person name="Olmedo-Alvarez G."/>
        </authorList>
    </citation>
    <scope>NUCLEOTIDE SEQUENCE [LARGE SCALE GENOMIC DNA]</scope>
    <source>
        <strain evidence="12">p1.1.43</strain>
    </source>
</reference>
<sequence length="430" mass="46193">MTRILHRTNNQPLSGTIEVPGDKSISHRSIMFGALAEGTTTVRNFLMGEDCLSTMECFKKLGVDITIDEDLVTINGKGIQGLKEPIEVIDVGNSGTTARLMLGILSGLPFYTVIQGDESIGRRPMKRVVAPLREMGAIIHGRNNGEYTPLSIIGNPLSGITYKLPVASAQVKSAILLAGLHAEGETVVIEPEKSRNHTEKMIEYFGGKIHSEGQVIRLNGNQTFTGRDVYVPGDISSAAFFLVAAAIVPGSKVTIENVGLNPTRTGIIEVLEKMGANIVVELNDSTFEPIGTVTVEYSELQGIEIGGDLIPKLIDEIPIIALLATQCKGETIIKDASELKVKETNRIDAVVDSLKKLGASIEGTDDGMMIKGSSNLIGAEVSSLGDHRIGMMLGVASYLTNSPITLHNDEAVAISYPTFFEHLQKLIENN</sequence>
<dbReference type="GO" id="GO:0009423">
    <property type="term" value="P:chorismate biosynthetic process"/>
    <property type="evidence" value="ECO:0007669"/>
    <property type="project" value="UniProtKB-UniRule"/>
</dbReference>
<dbReference type="InterPro" id="IPR036968">
    <property type="entry name" value="Enolpyruvate_Tfrase_sf"/>
</dbReference>
<dbReference type="PROSITE" id="PS00104">
    <property type="entry name" value="EPSP_SYNTHASE_1"/>
    <property type="match status" value="1"/>
</dbReference>
<organism evidence="11 12">
    <name type="scientific">Bacillus coahuilensis p1.1.43</name>
    <dbReference type="NCBI Taxonomy" id="1150625"/>
    <lineage>
        <taxon>Bacteria</taxon>
        <taxon>Bacillati</taxon>
        <taxon>Bacillota</taxon>
        <taxon>Bacilli</taxon>
        <taxon>Bacillales</taxon>
        <taxon>Bacillaceae</taxon>
        <taxon>Bacillus</taxon>
    </lineage>
</organism>
<dbReference type="GO" id="GO:0009073">
    <property type="term" value="P:aromatic amino acid family biosynthetic process"/>
    <property type="evidence" value="ECO:0007669"/>
    <property type="project" value="UniProtKB-KW"/>
</dbReference>
<feature type="binding site" evidence="9">
    <location>
        <position position="28"/>
    </location>
    <ligand>
        <name>3-phosphoshikimate</name>
        <dbReference type="ChEBI" id="CHEBI:145989"/>
    </ligand>
</feature>
<comment type="subcellular location">
    <subcellularLocation>
        <location evidence="9">Cytoplasm</location>
    </subcellularLocation>
</comment>
<dbReference type="STRING" id="1150625.Q75_08590"/>
<dbReference type="PATRIC" id="fig|1150625.3.peg.1819"/>
<feature type="binding site" evidence="9">
    <location>
        <position position="24"/>
    </location>
    <ligand>
        <name>3-phosphoshikimate</name>
        <dbReference type="ChEBI" id="CHEBI:145989"/>
    </ligand>
</feature>
<dbReference type="PANTHER" id="PTHR21090">
    <property type="entry name" value="AROM/DEHYDROQUINATE SYNTHASE"/>
    <property type="match status" value="1"/>
</dbReference>
<evidence type="ECO:0000256" key="2">
    <source>
        <dbReference type="ARBA" id="ARBA00004811"/>
    </source>
</evidence>
<dbReference type="InterPro" id="IPR013792">
    <property type="entry name" value="RNA3'P_cycl/enolpyr_Trfase_a/b"/>
</dbReference>
<feature type="binding site" evidence="9">
    <location>
        <position position="170"/>
    </location>
    <ligand>
        <name>3-phosphoshikimate</name>
        <dbReference type="ChEBI" id="CHEBI:145989"/>
    </ligand>
</feature>
<dbReference type="InterPro" id="IPR023193">
    <property type="entry name" value="EPSP_synthase_CS"/>
</dbReference>
<name>A0A147K8T4_9BACI</name>
<keyword evidence="12" id="KW-1185">Reference proteome</keyword>
<feature type="binding site" evidence="9">
    <location>
        <position position="123"/>
    </location>
    <ligand>
        <name>phosphoenolpyruvate</name>
        <dbReference type="ChEBI" id="CHEBI:58702"/>
    </ligand>
</feature>
<dbReference type="FunFam" id="3.65.10.10:FF:000005">
    <property type="entry name" value="3-phosphoshikimate 1-carboxyvinyltransferase"/>
    <property type="match status" value="1"/>
</dbReference>
<dbReference type="Pfam" id="PF00275">
    <property type="entry name" value="EPSP_synthase"/>
    <property type="match status" value="1"/>
</dbReference>
<feature type="binding site" evidence="9">
    <location>
        <position position="95"/>
    </location>
    <ligand>
        <name>phosphoenolpyruvate</name>
        <dbReference type="ChEBI" id="CHEBI:58702"/>
    </ligand>
</feature>
<keyword evidence="4 9" id="KW-0963">Cytoplasm</keyword>